<accession>A0ABS2NN12</accession>
<dbReference type="InterPro" id="IPR000182">
    <property type="entry name" value="GNAT_dom"/>
</dbReference>
<dbReference type="Pfam" id="PF13673">
    <property type="entry name" value="Acetyltransf_10"/>
    <property type="match status" value="1"/>
</dbReference>
<dbReference type="CDD" id="cd04301">
    <property type="entry name" value="NAT_SF"/>
    <property type="match status" value="1"/>
</dbReference>
<evidence type="ECO:0000259" key="1">
    <source>
        <dbReference type="PROSITE" id="PS51186"/>
    </source>
</evidence>
<evidence type="ECO:0000313" key="3">
    <source>
        <dbReference type="Proteomes" id="UP001314796"/>
    </source>
</evidence>
<proteinExistence type="predicted"/>
<reference evidence="2 3" key="1">
    <citation type="submission" date="2021-01" db="EMBL/GenBank/DDBJ databases">
        <title>Genomic Encyclopedia of Type Strains, Phase IV (KMG-IV): sequencing the most valuable type-strain genomes for metagenomic binning, comparative biology and taxonomic classification.</title>
        <authorList>
            <person name="Goeker M."/>
        </authorList>
    </citation>
    <scope>NUCLEOTIDE SEQUENCE [LARGE SCALE GENOMIC DNA]</scope>
    <source>
        <strain evidence="2 3">DSM 25890</strain>
    </source>
</reference>
<keyword evidence="3" id="KW-1185">Reference proteome</keyword>
<name>A0ABS2NN12_9FIRM</name>
<feature type="domain" description="N-acetyltransferase" evidence="1">
    <location>
        <begin position="3"/>
        <end position="158"/>
    </location>
</feature>
<sequence length="162" mass="19495">MKISIRKATLQDCETIHHMQRKAFASLLEKYKDYDTNPGKEEIDQIYRRFNQSFTDYYLIEDEDKVLGAIRIIRKENENMCRVSPIFILPKYQGLGIAQKVFNIIENTYPWARKWELDTILQEQGHCYLYEKLGYKKTGRENKINEKMTIVYYEKMMDDLDK</sequence>
<dbReference type="PROSITE" id="PS51186">
    <property type="entry name" value="GNAT"/>
    <property type="match status" value="1"/>
</dbReference>
<evidence type="ECO:0000313" key="2">
    <source>
        <dbReference type="EMBL" id="MBM7614340.1"/>
    </source>
</evidence>
<dbReference type="EMBL" id="JAFBEE010000004">
    <property type="protein sequence ID" value="MBM7614340.1"/>
    <property type="molecule type" value="Genomic_DNA"/>
</dbReference>
<gene>
    <name evidence="2" type="ORF">JOC73_000851</name>
</gene>
<dbReference type="SUPFAM" id="SSF55729">
    <property type="entry name" value="Acyl-CoA N-acyltransferases (Nat)"/>
    <property type="match status" value="1"/>
</dbReference>
<dbReference type="InterPro" id="IPR016181">
    <property type="entry name" value="Acyl_CoA_acyltransferase"/>
</dbReference>
<dbReference type="Gene3D" id="3.40.630.30">
    <property type="match status" value="1"/>
</dbReference>
<protein>
    <submittedName>
        <fullName evidence="2">N-acetylglutamate synthase-like GNAT family acetyltransferase</fullName>
    </submittedName>
</protein>
<dbReference type="RefSeq" id="WP_204400617.1">
    <property type="nucleotide sequence ID" value="NZ_JAFBEE010000004.1"/>
</dbReference>
<organism evidence="2 3">
    <name type="scientific">Alkaliphilus hydrothermalis</name>
    <dbReference type="NCBI Taxonomy" id="1482730"/>
    <lineage>
        <taxon>Bacteria</taxon>
        <taxon>Bacillati</taxon>
        <taxon>Bacillota</taxon>
        <taxon>Clostridia</taxon>
        <taxon>Peptostreptococcales</taxon>
        <taxon>Natronincolaceae</taxon>
        <taxon>Alkaliphilus</taxon>
    </lineage>
</organism>
<comment type="caution">
    <text evidence="2">The sequence shown here is derived from an EMBL/GenBank/DDBJ whole genome shotgun (WGS) entry which is preliminary data.</text>
</comment>
<dbReference type="Proteomes" id="UP001314796">
    <property type="component" value="Unassembled WGS sequence"/>
</dbReference>